<sequence length="111" mass="12994">MGVGKFCKPVKYTSYIANKYCMESFCSIKDHLQDGFCDAGHDRPFCHCNIMNRVFALIHVQLFFWTVIDFCKRYKQHKSCSFLEELERTAALMAFEDVKNCPYGELLDLSR</sequence>
<dbReference type="Proteomes" id="UP001412067">
    <property type="component" value="Unassembled WGS sequence"/>
</dbReference>
<evidence type="ECO:0000313" key="2">
    <source>
        <dbReference type="Proteomes" id="UP001412067"/>
    </source>
</evidence>
<reference evidence="1 2" key="1">
    <citation type="journal article" date="2022" name="Nat. Plants">
        <title>Genomes of leafy and leafless Platanthera orchids illuminate the evolution of mycoheterotrophy.</title>
        <authorList>
            <person name="Li M.H."/>
            <person name="Liu K.W."/>
            <person name="Li Z."/>
            <person name="Lu H.C."/>
            <person name="Ye Q.L."/>
            <person name="Zhang D."/>
            <person name="Wang J.Y."/>
            <person name="Li Y.F."/>
            <person name="Zhong Z.M."/>
            <person name="Liu X."/>
            <person name="Yu X."/>
            <person name="Liu D.K."/>
            <person name="Tu X.D."/>
            <person name="Liu B."/>
            <person name="Hao Y."/>
            <person name="Liao X.Y."/>
            <person name="Jiang Y.T."/>
            <person name="Sun W.H."/>
            <person name="Chen J."/>
            <person name="Chen Y.Q."/>
            <person name="Ai Y."/>
            <person name="Zhai J.W."/>
            <person name="Wu S.S."/>
            <person name="Zhou Z."/>
            <person name="Hsiao Y.Y."/>
            <person name="Wu W.L."/>
            <person name="Chen Y.Y."/>
            <person name="Lin Y.F."/>
            <person name="Hsu J.L."/>
            <person name="Li C.Y."/>
            <person name="Wang Z.W."/>
            <person name="Zhao X."/>
            <person name="Zhong W.Y."/>
            <person name="Ma X.K."/>
            <person name="Ma L."/>
            <person name="Huang J."/>
            <person name="Chen G.Z."/>
            <person name="Huang M.Z."/>
            <person name="Huang L."/>
            <person name="Peng D.H."/>
            <person name="Luo Y.B."/>
            <person name="Zou S.Q."/>
            <person name="Chen S.P."/>
            <person name="Lan S."/>
            <person name="Tsai W.C."/>
            <person name="Van de Peer Y."/>
            <person name="Liu Z.J."/>
        </authorList>
    </citation>
    <scope>NUCLEOTIDE SEQUENCE [LARGE SCALE GENOMIC DNA]</scope>
    <source>
        <strain evidence="1">Lor288</strain>
    </source>
</reference>
<accession>A0ABR2M5U9</accession>
<name>A0ABR2M5U9_9ASPA</name>
<organism evidence="1 2">
    <name type="scientific">Platanthera guangdongensis</name>
    <dbReference type="NCBI Taxonomy" id="2320717"/>
    <lineage>
        <taxon>Eukaryota</taxon>
        <taxon>Viridiplantae</taxon>
        <taxon>Streptophyta</taxon>
        <taxon>Embryophyta</taxon>
        <taxon>Tracheophyta</taxon>
        <taxon>Spermatophyta</taxon>
        <taxon>Magnoliopsida</taxon>
        <taxon>Liliopsida</taxon>
        <taxon>Asparagales</taxon>
        <taxon>Orchidaceae</taxon>
        <taxon>Orchidoideae</taxon>
        <taxon>Orchideae</taxon>
        <taxon>Orchidinae</taxon>
        <taxon>Platanthera</taxon>
    </lineage>
</organism>
<keyword evidence="2" id="KW-1185">Reference proteome</keyword>
<evidence type="ECO:0000313" key="1">
    <source>
        <dbReference type="EMBL" id="KAK8959534.1"/>
    </source>
</evidence>
<comment type="caution">
    <text evidence="1">The sequence shown here is derived from an EMBL/GenBank/DDBJ whole genome shotgun (WGS) entry which is preliminary data.</text>
</comment>
<protein>
    <submittedName>
        <fullName evidence="1">Uncharacterized protein</fullName>
    </submittedName>
</protein>
<gene>
    <name evidence="1" type="ORF">KSP40_PGU013246</name>
</gene>
<proteinExistence type="predicted"/>
<dbReference type="EMBL" id="JBBWWR010000011">
    <property type="protein sequence ID" value="KAK8959534.1"/>
    <property type="molecule type" value="Genomic_DNA"/>
</dbReference>